<evidence type="ECO:0000256" key="10">
    <source>
        <dbReference type="ARBA" id="ARBA00023306"/>
    </source>
</evidence>
<dbReference type="KEGG" id="hcq:109517337"/>
<dbReference type="PANTHER" id="PTHR16431">
    <property type="entry name" value="NEUROGENIC PROTEIN MASTERMIND"/>
    <property type="match status" value="1"/>
</dbReference>
<organism evidence="13 14">
    <name type="scientific">Hippocampus comes</name>
    <name type="common">Tiger tail seahorse</name>
    <dbReference type="NCBI Taxonomy" id="109280"/>
    <lineage>
        <taxon>Eukaryota</taxon>
        <taxon>Metazoa</taxon>
        <taxon>Chordata</taxon>
        <taxon>Craniata</taxon>
        <taxon>Vertebrata</taxon>
        <taxon>Euteleostomi</taxon>
        <taxon>Actinopterygii</taxon>
        <taxon>Neopterygii</taxon>
        <taxon>Teleostei</taxon>
        <taxon>Neoteleostei</taxon>
        <taxon>Acanthomorphata</taxon>
        <taxon>Syngnathiaria</taxon>
        <taxon>Syngnathiformes</taxon>
        <taxon>Syngnathoidei</taxon>
        <taxon>Syngnathidae</taxon>
        <taxon>Hippocampus</taxon>
    </lineage>
</organism>
<dbReference type="InterPro" id="IPR004910">
    <property type="entry name" value="Yippee/Mis18/Cereblon"/>
</dbReference>
<dbReference type="CTD" id="11339"/>
<dbReference type="InterPro" id="IPR034752">
    <property type="entry name" value="Mis18"/>
</dbReference>
<dbReference type="GeneID" id="109517337"/>
<dbReference type="GO" id="GO:0000785">
    <property type="term" value="C:chromatin"/>
    <property type="evidence" value="ECO:0007669"/>
    <property type="project" value="TreeGrafter"/>
</dbReference>
<evidence type="ECO:0000256" key="5">
    <source>
        <dbReference type="ARBA" id="ARBA00022618"/>
    </source>
</evidence>
<evidence type="ECO:0000256" key="3">
    <source>
        <dbReference type="ARBA" id="ARBA00004584"/>
    </source>
</evidence>
<dbReference type="AlphaFoldDB" id="A0A3Q2YBT8"/>
<evidence type="ECO:0000256" key="8">
    <source>
        <dbReference type="ARBA" id="ARBA00022833"/>
    </source>
</evidence>
<evidence type="ECO:0000256" key="7">
    <source>
        <dbReference type="ARBA" id="ARBA00022776"/>
    </source>
</evidence>
<keyword evidence="14" id="KW-1185">Reference proteome</keyword>
<dbReference type="GO" id="GO:0000775">
    <property type="term" value="C:chromosome, centromeric region"/>
    <property type="evidence" value="ECO:0007669"/>
    <property type="project" value="UniProtKB-SubCell"/>
</dbReference>
<reference evidence="13" key="1">
    <citation type="submission" date="2025-08" db="UniProtKB">
        <authorList>
            <consortium name="Ensembl"/>
        </authorList>
    </citation>
    <scope>IDENTIFICATION</scope>
</reference>
<keyword evidence="10" id="KW-0131">Cell cycle</keyword>
<feature type="domain" description="Mis18" evidence="12">
    <location>
        <begin position="24"/>
        <end position="122"/>
    </location>
</feature>
<dbReference type="STRING" id="109280.ENSHCOP00000014703"/>
<evidence type="ECO:0000256" key="11">
    <source>
        <dbReference type="ARBA" id="ARBA00023328"/>
    </source>
</evidence>
<keyword evidence="11" id="KW-0137">Centromere</keyword>
<evidence type="ECO:0000256" key="9">
    <source>
        <dbReference type="ARBA" id="ARBA00023242"/>
    </source>
</evidence>
<reference evidence="13" key="2">
    <citation type="submission" date="2025-09" db="UniProtKB">
        <authorList>
            <consortium name="Ensembl"/>
        </authorList>
    </citation>
    <scope>IDENTIFICATION</scope>
</reference>
<accession>A0A3Q2YBT8</accession>
<keyword evidence="4" id="KW-0158">Chromosome</keyword>
<sequence>MEFNKTILIERDDGDATLLEPGRWATFHCRQCNTVLGDSMSVCGELKCLDSIIFCGVTDNVEVSREMECGNKGELANCIFSSLMCGECGCTVGKVVHAAPQHLAAARSLFLLHKMLVACYVLDTCSMVKASALSFEIKPLMESINEVRQQFELYFDDMKSRLAEVRKIRSKVDK</sequence>
<dbReference type="RefSeq" id="XP_019728021.1">
    <property type="nucleotide sequence ID" value="XM_019872462.1"/>
</dbReference>
<dbReference type="GO" id="GO:0007059">
    <property type="term" value="P:chromosome segregation"/>
    <property type="evidence" value="ECO:0007669"/>
    <property type="project" value="TreeGrafter"/>
</dbReference>
<protein>
    <submittedName>
        <fullName evidence="13">Opa interacting protein 5</fullName>
    </submittedName>
</protein>
<evidence type="ECO:0000256" key="4">
    <source>
        <dbReference type="ARBA" id="ARBA00022454"/>
    </source>
</evidence>
<keyword evidence="6" id="KW-0479">Metal-binding</keyword>
<evidence type="ECO:0000256" key="6">
    <source>
        <dbReference type="ARBA" id="ARBA00022723"/>
    </source>
</evidence>
<dbReference type="GeneTree" id="ENSGT00940000175695"/>
<name>A0A3Q2YBT8_HIPCM</name>
<dbReference type="PANTHER" id="PTHR16431:SF3">
    <property type="entry name" value="PROTEIN MIS18-BETA"/>
    <property type="match status" value="1"/>
</dbReference>
<keyword evidence="7" id="KW-0498">Mitosis</keyword>
<dbReference type="OMA" id="MDIHNVP"/>
<evidence type="ECO:0000313" key="14">
    <source>
        <dbReference type="Proteomes" id="UP000264820"/>
    </source>
</evidence>
<evidence type="ECO:0000256" key="2">
    <source>
        <dbReference type="ARBA" id="ARBA00004123"/>
    </source>
</evidence>
<dbReference type="PROSITE" id="PS51793">
    <property type="entry name" value="MIS18"/>
    <property type="match status" value="1"/>
</dbReference>
<evidence type="ECO:0000259" key="12">
    <source>
        <dbReference type="PROSITE" id="PS51793"/>
    </source>
</evidence>
<dbReference type="GO" id="GO:0034080">
    <property type="term" value="P:CENP-A containing chromatin assembly"/>
    <property type="evidence" value="ECO:0007669"/>
    <property type="project" value="TreeGrafter"/>
</dbReference>
<keyword evidence="5" id="KW-0132">Cell division</keyword>
<keyword evidence="8" id="KW-0862">Zinc</keyword>
<dbReference type="Proteomes" id="UP000264820">
    <property type="component" value="Unplaced"/>
</dbReference>
<evidence type="ECO:0000256" key="1">
    <source>
        <dbReference type="ARBA" id="ARBA00003694"/>
    </source>
</evidence>
<comment type="function">
    <text evidence="1">Required for recruitment of CENPA to centromeres and normal chromosome segregation during mitosis.</text>
</comment>
<keyword evidence="9" id="KW-0539">Nucleus</keyword>
<dbReference type="Ensembl" id="ENSHCOT00000022405.1">
    <property type="protein sequence ID" value="ENSHCOP00000014703.1"/>
    <property type="gene ID" value="ENSHCOG00000018148.1"/>
</dbReference>
<dbReference type="GO" id="GO:0051301">
    <property type="term" value="P:cell division"/>
    <property type="evidence" value="ECO:0007669"/>
    <property type="project" value="UniProtKB-KW"/>
</dbReference>
<comment type="subcellular location">
    <subcellularLocation>
        <location evidence="3">Chromosome</location>
        <location evidence="3">Centromere</location>
    </subcellularLocation>
    <subcellularLocation>
        <location evidence="2">Nucleus</location>
    </subcellularLocation>
</comment>
<dbReference type="OrthoDB" id="9926299at2759"/>
<dbReference type="GO" id="GO:0046872">
    <property type="term" value="F:metal ion binding"/>
    <property type="evidence" value="ECO:0007669"/>
    <property type="project" value="UniProtKB-KW"/>
</dbReference>
<evidence type="ECO:0000313" key="13">
    <source>
        <dbReference type="Ensembl" id="ENSHCOP00000014703.1"/>
    </source>
</evidence>
<dbReference type="Pfam" id="PF03226">
    <property type="entry name" value="Yippee-Mis18"/>
    <property type="match status" value="1"/>
</dbReference>
<dbReference type="GO" id="GO:0005634">
    <property type="term" value="C:nucleus"/>
    <property type="evidence" value="ECO:0007669"/>
    <property type="project" value="UniProtKB-SubCell"/>
</dbReference>
<proteinExistence type="predicted"/>